<dbReference type="SUPFAM" id="SSF54631">
    <property type="entry name" value="CBS-domain pair"/>
    <property type="match status" value="1"/>
</dbReference>
<dbReference type="GO" id="GO:0046872">
    <property type="term" value="F:metal ion binding"/>
    <property type="evidence" value="ECO:0007669"/>
    <property type="project" value="UniProtKB-KW"/>
</dbReference>
<keyword evidence="3" id="KW-0479">Metal-binding</keyword>
<dbReference type="PROSITE" id="PS51371">
    <property type="entry name" value="CBS"/>
    <property type="match status" value="2"/>
</dbReference>
<feature type="binding site" evidence="3">
    <location>
        <position position="203"/>
    </location>
    <ligand>
        <name>Zn(2+)</name>
        <dbReference type="ChEBI" id="CHEBI:29105"/>
    </ligand>
</feature>
<dbReference type="RefSeq" id="WP_248650465.1">
    <property type="nucleotide sequence ID" value="NZ_CP096659.1"/>
</dbReference>
<evidence type="ECO:0000313" key="7">
    <source>
        <dbReference type="EMBL" id="UPV74419.1"/>
    </source>
</evidence>
<feature type="binding site" evidence="3">
    <location>
        <position position="187"/>
    </location>
    <ligand>
        <name>Zn(2+)</name>
        <dbReference type="ChEBI" id="CHEBI:29105"/>
    </ligand>
</feature>
<evidence type="ECO:0000256" key="3">
    <source>
        <dbReference type="PROSITE-ProRule" id="PRU01249"/>
    </source>
</evidence>
<dbReference type="PROSITE" id="PS51901">
    <property type="entry name" value="ACP_MB"/>
    <property type="match status" value="1"/>
</dbReference>
<dbReference type="GeneID" id="72187141"/>
<evidence type="ECO:0000313" key="8">
    <source>
        <dbReference type="Proteomes" id="UP000830729"/>
    </source>
</evidence>
<keyword evidence="3" id="KW-0408">Iron</keyword>
<dbReference type="InterPro" id="IPR044065">
    <property type="entry name" value="ACP_MB"/>
</dbReference>
<evidence type="ECO:0000259" key="6">
    <source>
        <dbReference type="PROSITE" id="PS51901"/>
    </source>
</evidence>
<feature type="binding site" evidence="3">
    <location>
        <position position="184"/>
    </location>
    <ligand>
        <name>Fe cation</name>
        <dbReference type="ChEBI" id="CHEBI:24875"/>
    </ligand>
</feature>
<dbReference type="Gene3D" id="3.10.580.10">
    <property type="entry name" value="CBS-domain"/>
    <property type="match status" value="1"/>
</dbReference>
<keyword evidence="8" id="KW-1185">Reference proteome</keyword>
<reference evidence="7 8" key="1">
    <citation type="submission" date="2022-04" db="EMBL/GenBank/DDBJ databases">
        <title>Diverse halophilic archaea isolated from saline environments.</title>
        <authorList>
            <person name="Cui H.-L."/>
        </authorList>
    </citation>
    <scope>NUCLEOTIDE SEQUENCE [LARGE SCALE GENOMIC DNA]</scope>
    <source>
        <strain evidence="7 8">XZYJT49</strain>
    </source>
</reference>
<feature type="binding site" evidence="3">
    <location>
        <position position="206"/>
    </location>
    <ligand>
        <name>Zn(2+)</name>
        <dbReference type="ChEBI" id="CHEBI:29105"/>
    </ligand>
</feature>
<evidence type="ECO:0000256" key="4">
    <source>
        <dbReference type="SAM" id="MobiDB-lite"/>
    </source>
</evidence>
<feature type="binding site" evidence="3">
    <location>
        <position position="203"/>
    </location>
    <ligand>
        <name>Fe cation</name>
        <dbReference type="ChEBI" id="CHEBI:24875"/>
    </ligand>
</feature>
<dbReference type="PANTHER" id="PTHR43080">
    <property type="entry name" value="CBS DOMAIN-CONTAINING PROTEIN CBSX3, MITOCHONDRIAL"/>
    <property type="match status" value="1"/>
</dbReference>
<feature type="binding site" evidence="3">
    <location>
        <position position="184"/>
    </location>
    <ligand>
        <name>Zn(2+)</name>
        <dbReference type="ChEBI" id="CHEBI:29105"/>
    </ligand>
</feature>
<organism evidence="7 8">
    <name type="scientific">Halorussus limi</name>
    <dbReference type="NCBI Taxonomy" id="2938695"/>
    <lineage>
        <taxon>Archaea</taxon>
        <taxon>Methanobacteriati</taxon>
        <taxon>Methanobacteriota</taxon>
        <taxon>Stenosarchaea group</taxon>
        <taxon>Halobacteria</taxon>
        <taxon>Halobacteriales</taxon>
        <taxon>Haladaptataceae</taxon>
        <taxon>Halorussus</taxon>
    </lineage>
</organism>
<keyword evidence="3" id="KW-0862">Zinc</keyword>
<dbReference type="InterPro" id="IPR046342">
    <property type="entry name" value="CBS_dom_sf"/>
</dbReference>
<evidence type="ECO:0000256" key="1">
    <source>
        <dbReference type="ARBA" id="ARBA00023122"/>
    </source>
</evidence>
<feature type="domain" description="CBS" evidence="5">
    <location>
        <begin position="11"/>
        <end position="68"/>
    </location>
</feature>
<dbReference type="Pfam" id="PF00571">
    <property type="entry name" value="CBS"/>
    <property type="match status" value="2"/>
</dbReference>
<dbReference type="PANTHER" id="PTHR43080:SF2">
    <property type="entry name" value="CBS DOMAIN-CONTAINING PROTEIN"/>
    <property type="match status" value="1"/>
</dbReference>
<keyword evidence="1 2" id="KW-0129">CBS domain</keyword>
<sequence length="209" mass="21986">MEGEVTVRDVMTREYVGVSESDTVLGAVRLMDEEGTGCVVVLRGSDPVGIMTESDVLSLVAEEGAPAETEVSSVMSEPVVSVDAERELSDAAGTMSREDIRRLLVTDGDELVGVLSERDVISASASLSAVPSFHGDSPAEVSGRGPMSDDRVGGEPMTGDRPAEPTGTVGENGDRREYSDRSICETCGTLSRELANVNGQLICADCREV</sequence>
<dbReference type="InterPro" id="IPR000644">
    <property type="entry name" value="CBS_dom"/>
</dbReference>
<feature type="binding site" evidence="3">
    <location>
        <position position="206"/>
    </location>
    <ligand>
        <name>Fe cation</name>
        <dbReference type="ChEBI" id="CHEBI:24875"/>
    </ligand>
</feature>
<dbReference type="EMBL" id="CP096659">
    <property type="protein sequence ID" value="UPV74419.1"/>
    <property type="molecule type" value="Genomic_DNA"/>
</dbReference>
<gene>
    <name evidence="7" type="ORF">M0R89_18040</name>
</gene>
<name>A0A8U0HU97_9EURY</name>
<evidence type="ECO:0000259" key="5">
    <source>
        <dbReference type="PROSITE" id="PS51371"/>
    </source>
</evidence>
<feature type="binding site" evidence="3">
    <location>
        <position position="187"/>
    </location>
    <ligand>
        <name>Fe cation</name>
        <dbReference type="ChEBI" id="CHEBI:24875"/>
    </ligand>
</feature>
<dbReference type="AlphaFoldDB" id="A0A8U0HU97"/>
<evidence type="ECO:0000256" key="2">
    <source>
        <dbReference type="PROSITE-ProRule" id="PRU00703"/>
    </source>
</evidence>
<protein>
    <submittedName>
        <fullName evidence="7">CBS domain-containing protein</fullName>
    </submittedName>
</protein>
<feature type="domain" description="ACP-type MB" evidence="6">
    <location>
        <begin position="179"/>
        <end position="209"/>
    </location>
</feature>
<dbReference type="SMART" id="SM00116">
    <property type="entry name" value="CBS"/>
    <property type="match status" value="2"/>
</dbReference>
<dbReference type="InterPro" id="IPR051257">
    <property type="entry name" value="Diverse_CBS-Domain"/>
</dbReference>
<dbReference type="KEGG" id="halx:M0R89_18040"/>
<dbReference type="Proteomes" id="UP000830729">
    <property type="component" value="Chromosome"/>
</dbReference>
<accession>A0A8U0HU97</accession>
<feature type="region of interest" description="Disordered" evidence="4">
    <location>
        <begin position="129"/>
        <end position="178"/>
    </location>
</feature>
<proteinExistence type="predicted"/>
<feature type="domain" description="CBS" evidence="5">
    <location>
        <begin position="75"/>
        <end position="132"/>
    </location>
</feature>